<dbReference type="PROSITE" id="PS50005">
    <property type="entry name" value="TPR"/>
    <property type="match status" value="1"/>
</dbReference>
<dbReference type="SUPFAM" id="SSF48452">
    <property type="entry name" value="TPR-like"/>
    <property type="match status" value="1"/>
</dbReference>
<evidence type="ECO:0000256" key="2">
    <source>
        <dbReference type="SAM" id="MobiDB-lite"/>
    </source>
</evidence>
<dbReference type="Proteomes" id="UP001185069">
    <property type="component" value="Unassembled WGS sequence"/>
</dbReference>
<dbReference type="EMBL" id="JAVDQF010000001">
    <property type="protein sequence ID" value="MDR6268060.1"/>
    <property type="molecule type" value="Genomic_DNA"/>
</dbReference>
<keyword evidence="3" id="KW-0472">Membrane</keyword>
<dbReference type="InterPro" id="IPR019734">
    <property type="entry name" value="TPR_rpt"/>
</dbReference>
<organism evidence="4 5">
    <name type="scientific">Arthrobacter russicus</name>
    <dbReference type="NCBI Taxonomy" id="172040"/>
    <lineage>
        <taxon>Bacteria</taxon>
        <taxon>Bacillati</taxon>
        <taxon>Actinomycetota</taxon>
        <taxon>Actinomycetes</taxon>
        <taxon>Micrococcales</taxon>
        <taxon>Micrococcaceae</taxon>
        <taxon>Arthrobacter</taxon>
    </lineage>
</organism>
<protein>
    <submittedName>
        <fullName evidence="4">Tetratricopeptide (TPR) repeat protein</fullName>
    </submittedName>
</protein>
<keyword evidence="5" id="KW-1185">Reference proteome</keyword>
<keyword evidence="3" id="KW-1133">Transmembrane helix</keyword>
<feature type="repeat" description="TPR" evidence="1">
    <location>
        <begin position="96"/>
        <end position="129"/>
    </location>
</feature>
<name>A0ABU1J7G4_9MICC</name>
<accession>A0ABU1J7G4</accession>
<dbReference type="RefSeq" id="WP_309795475.1">
    <property type="nucleotide sequence ID" value="NZ_BAAAHY010000006.1"/>
</dbReference>
<evidence type="ECO:0000256" key="1">
    <source>
        <dbReference type="PROSITE-ProRule" id="PRU00339"/>
    </source>
</evidence>
<gene>
    <name evidence="4" type="ORF">JOE69_000298</name>
</gene>
<evidence type="ECO:0000313" key="5">
    <source>
        <dbReference type="Proteomes" id="UP001185069"/>
    </source>
</evidence>
<dbReference type="InterPro" id="IPR011990">
    <property type="entry name" value="TPR-like_helical_dom_sf"/>
</dbReference>
<dbReference type="Gene3D" id="1.25.40.10">
    <property type="entry name" value="Tetratricopeptide repeat domain"/>
    <property type="match status" value="1"/>
</dbReference>
<feature type="compositionally biased region" description="Low complexity" evidence="2">
    <location>
        <begin position="179"/>
        <end position="193"/>
    </location>
</feature>
<comment type="caution">
    <text evidence="4">The sequence shown here is derived from an EMBL/GenBank/DDBJ whole genome shotgun (WGS) entry which is preliminary data.</text>
</comment>
<evidence type="ECO:0000256" key="3">
    <source>
        <dbReference type="SAM" id="Phobius"/>
    </source>
</evidence>
<keyword evidence="1" id="KW-0802">TPR repeat</keyword>
<keyword evidence="3" id="KW-0812">Transmembrane</keyword>
<sequence length="266" mass="28406">MTNRILSPERERLEPAVLAAPWQPGSRQDRQAKLRLRRKLLLVSAPLLLLLLLLAAKTLSVGIASAQLESAFAKGDAAGVHAAAGVLKVANVIEPYKAWFNDGDGYLLSGDFESAKPEFEQALALAPSAESCRVRVNLVLTVEKLGDAKRAAGEQNAAQALYDQGIGVIDAAPQGCFQAGSSGNQQGEGQQLQDAKGRLQQKSEQSQQGQNGQNPGPADPSQSPDPSQLDQLNQQNKDAQQDRNDGTRLRDGAGNPVPFDPNAKQW</sequence>
<proteinExistence type="predicted"/>
<feature type="compositionally biased region" description="Basic and acidic residues" evidence="2">
    <location>
        <begin position="239"/>
        <end position="251"/>
    </location>
</feature>
<reference evidence="4 5" key="1">
    <citation type="submission" date="2023-07" db="EMBL/GenBank/DDBJ databases">
        <title>Sequencing the genomes of 1000 actinobacteria strains.</title>
        <authorList>
            <person name="Klenk H.-P."/>
        </authorList>
    </citation>
    <scope>NUCLEOTIDE SEQUENCE [LARGE SCALE GENOMIC DNA]</scope>
    <source>
        <strain evidence="4 5">DSM 14555</strain>
    </source>
</reference>
<evidence type="ECO:0000313" key="4">
    <source>
        <dbReference type="EMBL" id="MDR6268060.1"/>
    </source>
</evidence>
<feature type="compositionally biased region" description="Low complexity" evidence="2">
    <location>
        <begin position="200"/>
        <end position="232"/>
    </location>
</feature>
<feature type="transmembrane region" description="Helical" evidence="3">
    <location>
        <begin position="40"/>
        <end position="64"/>
    </location>
</feature>
<feature type="region of interest" description="Disordered" evidence="2">
    <location>
        <begin position="179"/>
        <end position="266"/>
    </location>
</feature>